<dbReference type="Pfam" id="PF04978">
    <property type="entry name" value="MST"/>
    <property type="match status" value="1"/>
</dbReference>
<dbReference type="SUPFAM" id="SSF109854">
    <property type="entry name" value="DinB/YfiT-like putative metalloenzymes"/>
    <property type="match status" value="1"/>
</dbReference>
<proteinExistence type="predicted"/>
<dbReference type="OrthoDB" id="4548523at2"/>
<dbReference type="InterPro" id="IPR007061">
    <property type="entry name" value="MST-like"/>
</dbReference>
<protein>
    <recommendedName>
        <fullName evidence="3">Mini-circle protein</fullName>
    </recommendedName>
</protein>
<evidence type="ECO:0000313" key="1">
    <source>
        <dbReference type="EMBL" id="SDZ46860.1"/>
    </source>
</evidence>
<organism evidence="1 2">
    <name type="scientific">Asanoa ishikariensis</name>
    <dbReference type="NCBI Taxonomy" id="137265"/>
    <lineage>
        <taxon>Bacteria</taxon>
        <taxon>Bacillati</taxon>
        <taxon>Actinomycetota</taxon>
        <taxon>Actinomycetes</taxon>
        <taxon>Micromonosporales</taxon>
        <taxon>Micromonosporaceae</taxon>
        <taxon>Asanoa</taxon>
    </lineage>
</organism>
<dbReference type="Gene3D" id="1.20.120.450">
    <property type="entry name" value="dinb family like domain"/>
    <property type="match status" value="1"/>
</dbReference>
<dbReference type="STRING" id="137265.SAMN05421684_5374"/>
<dbReference type="AlphaFoldDB" id="A0A1H3T9T0"/>
<evidence type="ECO:0008006" key="3">
    <source>
        <dbReference type="Google" id="ProtNLM"/>
    </source>
</evidence>
<evidence type="ECO:0000313" key="2">
    <source>
        <dbReference type="Proteomes" id="UP000199632"/>
    </source>
</evidence>
<name>A0A1H3T9T0_9ACTN</name>
<dbReference type="EMBL" id="FNQB01000003">
    <property type="protein sequence ID" value="SDZ46860.1"/>
    <property type="molecule type" value="Genomic_DNA"/>
</dbReference>
<accession>A0A1H3T9T0</accession>
<dbReference type="RefSeq" id="WP_090798716.1">
    <property type="nucleotide sequence ID" value="NZ_BOND01000003.1"/>
</dbReference>
<dbReference type="Proteomes" id="UP000199632">
    <property type="component" value="Unassembled WGS sequence"/>
</dbReference>
<keyword evidence="2" id="KW-1185">Reference proteome</keyword>
<sequence length="192" mass="20736">MTDNRDISGPPAAGDEVATLLGSLERQRATFAWKVGGLDEKGLSAKVGVSTITLGGLVKHLAFIEDFKFTTMLLGEDLVAPWDAVDWEHDAGWPWHSAADDSPEVLYALWHGAVARSRASIAQALAKGGLDVRIEYGYGDDPDEALSLRRLLVDIIEEYARHAGHADLIREAFDGVVGEDPPGAVYPYEPPA</sequence>
<dbReference type="InterPro" id="IPR034660">
    <property type="entry name" value="DinB/YfiT-like"/>
</dbReference>
<gene>
    <name evidence="1" type="ORF">SAMN05421684_5374</name>
</gene>
<reference evidence="2" key="1">
    <citation type="submission" date="2016-10" db="EMBL/GenBank/DDBJ databases">
        <authorList>
            <person name="Varghese N."/>
            <person name="Submissions S."/>
        </authorList>
    </citation>
    <scope>NUCLEOTIDE SEQUENCE [LARGE SCALE GENOMIC DNA]</scope>
    <source>
        <strain evidence="2">DSM 44718</strain>
    </source>
</reference>